<feature type="domain" description="NWD1/2-like winged helix-turn-helix" evidence="5">
    <location>
        <begin position="808"/>
        <end position="921"/>
    </location>
</feature>
<gene>
    <name evidence="6" type="ORF">C0Q70_00282</name>
</gene>
<evidence type="ECO:0008006" key="8">
    <source>
        <dbReference type="Google" id="ProtNLM"/>
    </source>
</evidence>
<feature type="compositionally biased region" description="Basic and acidic residues" evidence="3">
    <location>
        <begin position="12"/>
        <end position="24"/>
    </location>
</feature>
<dbReference type="SUPFAM" id="SSF52540">
    <property type="entry name" value="P-loop containing nucleoside triphosphate hydrolases"/>
    <property type="match status" value="1"/>
</dbReference>
<feature type="region of interest" description="Disordered" evidence="3">
    <location>
        <begin position="1"/>
        <end position="40"/>
    </location>
</feature>
<proteinExistence type="predicted"/>
<dbReference type="Proteomes" id="UP000245119">
    <property type="component" value="Linkage Group LG1"/>
</dbReference>
<dbReference type="PANTHER" id="PTHR19871:SF14">
    <property type="entry name" value="DUF4062 DOMAIN-CONTAINING PROTEIN"/>
    <property type="match status" value="1"/>
</dbReference>
<dbReference type="InterPro" id="IPR057588">
    <property type="entry name" value="NWD1/2-like_WH"/>
</dbReference>
<keyword evidence="1" id="KW-0853">WD repeat</keyword>
<evidence type="ECO:0000259" key="4">
    <source>
        <dbReference type="Pfam" id="PF13191"/>
    </source>
</evidence>
<dbReference type="OrthoDB" id="6129502at2759"/>
<evidence type="ECO:0000313" key="6">
    <source>
        <dbReference type="EMBL" id="PVD37682.1"/>
    </source>
</evidence>
<comment type="caution">
    <text evidence="6">The sequence shown here is derived from an EMBL/GenBank/DDBJ whole genome shotgun (WGS) entry which is preliminary data.</text>
</comment>
<feature type="region of interest" description="Disordered" evidence="3">
    <location>
        <begin position="79"/>
        <end position="138"/>
    </location>
</feature>
<evidence type="ECO:0000256" key="3">
    <source>
        <dbReference type="SAM" id="MobiDB-lite"/>
    </source>
</evidence>
<dbReference type="PANTHER" id="PTHR19871">
    <property type="entry name" value="BETA TRANSDUCIN-RELATED PROTEIN"/>
    <property type="match status" value="1"/>
</dbReference>
<feature type="compositionally biased region" description="Basic and acidic residues" evidence="3">
    <location>
        <begin position="79"/>
        <end position="101"/>
    </location>
</feature>
<evidence type="ECO:0000259" key="5">
    <source>
        <dbReference type="Pfam" id="PF25469"/>
    </source>
</evidence>
<feature type="domain" description="Orc1-like AAA ATPase" evidence="4">
    <location>
        <begin position="567"/>
        <end position="712"/>
    </location>
</feature>
<keyword evidence="2" id="KW-0677">Repeat</keyword>
<protein>
    <recommendedName>
        <fullName evidence="8">NACHT domain-containing protein</fullName>
    </recommendedName>
</protein>
<dbReference type="STRING" id="400727.A0A2T7PW87"/>
<keyword evidence="7" id="KW-1185">Reference proteome</keyword>
<reference evidence="6 7" key="1">
    <citation type="submission" date="2018-04" db="EMBL/GenBank/DDBJ databases">
        <title>The genome of golden apple snail Pomacea canaliculata provides insight into stress tolerance and invasive adaptation.</title>
        <authorList>
            <person name="Liu C."/>
            <person name="Liu B."/>
            <person name="Ren Y."/>
            <person name="Zhang Y."/>
            <person name="Wang H."/>
            <person name="Li S."/>
            <person name="Jiang F."/>
            <person name="Yin L."/>
            <person name="Zhang G."/>
            <person name="Qian W."/>
            <person name="Fan W."/>
        </authorList>
    </citation>
    <scope>NUCLEOTIDE SEQUENCE [LARGE SCALE GENOMIC DNA]</scope>
    <source>
        <strain evidence="6">SZHN2017</strain>
        <tissue evidence="6">Muscle</tissue>
    </source>
</reference>
<dbReference type="AlphaFoldDB" id="A0A2T7PW87"/>
<dbReference type="Gene3D" id="3.40.50.300">
    <property type="entry name" value="P-loop containing nucleotide triphosphate hydrolases"/>
    <property type="match status" value="1"/>
</dbReference>
<sequence>MSPDRCFKRGSSSREHVMQKHDHVTGMADSQRTVQPWTDPPEAELRRVKTMVEDELLIKLGAKKEAIEFHPLILAQRPERPKSSVVPDYRRVKPPRQEKQQPNRNPWRCSDQALRQLTNNRTRQGPRQIQLPSASSRRTVNLRTMPACDEEYRKLRLVKLSKRDEILAEWPVYQSQAYLLKRLTFFVVPDTDELRRFSLVSSTSSIAGPEKKSAHPRPARRVLDHLTQPTLRKRPRARWRGMARQVLWNTKAAQMRMPEEIPRSEVRIYVSCTEDMSEEREFLAEVAYPELRRFCEKHGLGCHVVDLRHGINRLKNDRETFDVIDYEVKKCQQYSIGPSFVSIIGREADDRHLPGWMSKDDVLAVRSVLVKREDVVAVEALDNIYRLDSNYNPPIYLLEESQFFAETAETKVLQNVLPDVLNLLRGEGKVKDSKGFYPWSSTVREVERGLLKCLEPNRQTICLMARADNKSDTDITASTGDLGADKLRAAVSDCYKFTSSKNNLVLFNIGKKNVAYLREVCAVFLAAVTRLIESQIGHHEFDITHHMTNAADLVQHVRVARRACDGFIGCEQAVQRICDLFTDASAPRVAVVAGPEGRGKTSLVGHTAAVLSLAAPRRKLVFRTIGITLSSSTLFHTLSSVYAQVAYLYEISPHLPADINLGELLQEFRNLLQKAREKFRDKGFFVLILDGVDKLRGLQAKQLSFLVASIPAGVALLMSMSDFGPLYETMKVFANIEMIHCEPMKSDYLNSYINSFLARCGRVLKNDQVKAILNELTEENEPLVAKIAASMASRWPSHTLNDDLDISSDMEKAFNRLVQSCEMQLGLKFTRYSLSLLAASRYGLAEFEILHLISSDSELIDEIKEEIEDLSVVEGCPYQLQLSRLLWRLEPFLFEVKTEGETILKISHRTLEKVVRERFMRDGFQYHIHSRLATYFQITRRGHLLSSRDIAEGQHKDLSRYLWRTLRSVPYHLCHSHPDPKEAWKVLKSAVFTKFAWIINEIYAGFFNDFIDDMNYALETLGLDSEVLFLRQFLTSVRKTIIFNPVSLASLMAGQDLKEMAEVHRSVTEATDWLKQVNVQVLVPAAFTVEKASQLLLNTALLKTVSTLVTDAKGERVLAQHDTFLTSVEPISGEETVVASFHRGY</sequence>
<dbReference type="InterPro" id="IPR027417">
    <property type="entry name" value="P-loop_NTPase"/>
</dbReference>
<accession>A0A2T7PW87</accession>
<evidence type="ECO:0000256" key="1">
    <source>
        <dbReference type="ARBA" id="ARBA00022574"/>
    </source>
</evidence>
<feature type="compositionally biased region" description="Polar residues" evidence="3">
    <location>
        <begin position="113"/>
        <end position="138"/>
    </location>
</feature>
<evidence type="ECO:0000256" key="2">
    <source>
        <dbReference type="ARBA" id="ARBA00022737"/>
    </source>
</evidence>
<dbReference type="InterPro" id="IPR052752">
    <property type="entry name" value="NACHT-WD_repeat"/>
</dbReference>
<dbReference type="EMBL" id="PZQS01000001">
    <property type="protein sequence ID" value="PVD37682.1"/>
    <property type="molecule type" value="Genomic_DNA"/>
</dbReference>
<organism evidence="6 7">
    <name type="scientific">Pomacea canaliculata</name>
    <name type="common">Golden apple snail</name>
    <dbReference type="NCBI Taxonomy" id="400727"/>
    <lineage>
        <taxon>Eukaryota</taxon>
        <taxon>Metazoa</taxon>
        <taxon>Spiralia</taxon>
        <taxon>Lophotrochozoa</taxon>
        <taxon>Mollusca</taxon>
        <taxon>Gastropoda</taxon>
        <taxon>Caenogastropoda</taxon>
        <taxon>Architaenioglossa</taxon>
        <taxon>Ampullarioidea</taxon>
        <taxon>Ampullariidae</taxon>
        <taxon>Pomacea</taxon>
    </lineage>
</organism>
<name>A0A2T7PW87_POMCA</name>
<dbReference type="Pfam" id="PF25469">
    <property type="entry name" value="WHD_NWD1"/>
    <property type="match status" value="1"/>
</dbReference>
<evidence type="ECO:0000313" key="7">
    <source>
        <dbReference type="Proteomes" id="UP000245119"/>
    </source>
</evidence>
<dbReference type="InterPro" id="IPR041664">
    <property type="entry name" value="AAA_16"/>
</dbReference>
<dbReference type="Pfam" id="PF13191">
    <property type="entry name" value="AAA_16"/>
    <property type="match status" value="1"/>
</dbReference>